<dbReference type="AlphaFoldDB" id="A0A7U2MV98"/>
<dbReference type="VEuPathDB" id="FungiDB:F9C07_10633"/>
<reference evidence="2" key="1">
    <citation type="journal article" date="2021" name="G3 (Bethesda)">
        <title>Chromosome assembled and annotated genome sequence of Aspergillus flavus NRRL 3357.</title>
        <authorList>
            <person name="Skerker J.M."/>
            <person name="Pianalto K.M."/>
            <person name="Mondo S.J."/>
            <person name="Yang K."/>
            <person name="Arkin A.P."/>
            <person name="Keller N.P."/>
            <person name="Grigoriev I.V."/>
            <person name="Louise Glass N.L."/>
        </authorList>
    </citation>
    <scope>NUCLEOTIDE SEQUENCE [LARGE SCALE GENOMIC DNA]</scope>
    <source>
        <strain evidence="2">ATCC 200026 / FGSC A1120 / IAM 13836 / NRRL 3357 / JCM 12722 / SRRC 167</strain>
    </source>
</reference>
<keyword evidence="2" id="KW-1185">Reference proteome</keyword>
<evidence type="ECO:0000313" key="1">
    <source>
        <dbReference type="EMBL" id="QRD90526.1"/>
    </source>
</evidence>
<dbReference type="EMBL" id="CP044618">
    <property type="protein sequence ID" value="QRD90526.1"/>
    <property type="molecule type" value="Genomic_DNA"/>
</dbReference>
<protein>
    <submittedName>
        <fullName evidence="1">Uncharacterized protein</fullName>
    </submittedName>
</protein>
<proteinExistence type="predicted"/>
<sequence>MLQVNNGRVDIRGIVEIFDVEWPLQNLAFTDRLGRSFSKAMCPMPHRSVSKML</sequence>
<accession>A0A7U2MV98</accession>
<evidence type="ECO:0000313" key="2">
    <source>
        <dbReference type="Proteomes" id="UP000596276"/>
    </source>
</evidence>
<gene>
    <name evidence="1" type="ORF">F9C07_10633</name>
</gene>
<organism evidence="1 2">
    <name type="scientific">Aspergillus flavus (strain ATCC 200026 / FGSC A1120 / IAM 13836 / NRRL 3357 / JCM 12722 / SRRC 167)</name>
    <dbReference type="NCBI Taxonomy" id="332952"/>
    <lineage>
        <taxon>Eukaryota</taxon>
        <taxon>Fungi</taxon>
        <taxon>Dikarya</taxon>
        <taxon>Ascomycota</taxon>
        <taxon>Pezizomycotina</taxon>
        <taxon>Eurotiomycetes</taxon>
        <taxon>Eurotiomycetidae</taxon>
        <taxon>Eurotiales</taxon>
        <taxon>Aspergillaceae</taxon>
        <taxon>Aspergillus</taxon>
        <taxon>Aspergillus subgen. Circumdati</taxon>
    </lineage>
</organism>
<dbReference type="Proteomes" id="UP000596276">
    <property type="component" value="Chromosome 4"/>
</dbReference>
<name>A0A7U2MV98_ASPFN</name>